<comment type="caution">
    <text evidence="5">The sequence shown here is derived from an EMBL/GenBank/DDBJ whole genome shotgun (WGS) entry which is preliminary data.</text>
</comment>
<dbReference type="RefSeq" id="WP_171608579.1">
    <property type="nucleotide sequence ID" value="NZ_WHPF01000010.1"/>
</dbReference>
<dbReference type="GO" id="GO:0006355">
    <property type="term" value="P:regulation of DNA-templated transcription"/>
    <property type="evidence" value="ECO:0007669"/>
    <property type="project" value="InterPro"/>
</dbReference>
<evidence type="ECO:0000256" key="1">
    <source>
        <dbReference type="ARBA" id="ARBA00023015"/>
    </source>
</evidence>
<dbReference type="Proteomes" id="UP000598971">
    <property type="component" value="Unassembled WGS sequence"/>
</dbReference>
<dbReference type="PROSITE" id="PS00622">
    <property type="entry name" value="HTH_LUXR_1"/>
    <property type="match status" value="1"/>
</dbReference>
<organism evidence="5 6">
    <name type="scientific">Limnovirga soli</name>
    <dbReference type="NCBI Taxonomy" id="2656915"/>
    <lineage>
        <taxon>Bacteria</taxon>
        <taxon>Pseudomonadati</taxon>
        <taxon>Bacteroidota</taxon>
        <taxon>Chitinophagia</taxon>
        <taxon>Chitinophagales</taxon>
        <taxon>Chitinophagaceae</taxon>
        <taxon>Limnovirga</taxon>
    </lineage>
</organism>
<dbReference type="PANTHER" id="PTHR44688:SF16">
    <property type="entry name" value="DNA-BINDING TRANSCRIPTIONAL ACTIVATOR DEVR_DOSR"/>
    <property type="match status" value="1"/>
</dbReference>
<evidence type="ECO:0000256" key="3">
    <source>
        <dbReference type="ARBA" id="ARBA00023163"/>
    </source>
</evidence>
<keyword evidence="1" id="KW-0805">Transcription regulation</keyword>
<dbReference type="AlphaFoldDB" id="A0A8J8JXS7"/>
<reference evidence="5" key="1">
    <citation type="submission" date="2019-10" db="EMBL/GenBank/DDBJ databases">
        <title>Draft genome sequence of Panacibacter sp. KCS-6.</title>
        <authorList>
            <person name="Yim K.J."/>
        </authorList>
    </citation>
    <scope>NUCLEOTIDE SEQUENCE</scope>
    <source>
        <strain evidence="5">KCS-6</strain>
    </source>
</reference>
<proteinExistence type="predicted"/>
<dbReference type="Gene3D" id="1.10.10.10">
    <property type="entry name" value="Winged helix-like DNA-binding domain superfamily/Winged helix DNA-binding domain"/>
    <property type="match status" value="1"/>
</dbReference>
<dbReference type="GO" id="GO:0003677">
    <property type="term" value="F:DNA binding"/>
    <property type="evidence" value="ECO:0007669"/>
    <property type="project" value="UniProtKB-KW"/>
</dbReference>
<dbReference type="PANTHER" id="PTHR44688">
    <property type="entry name" value="DNA-BINDING TRANSCRIPTIONAL ACTIVATOR DEVR_DOSR"/>
    <property type="match status" value="1"/>
</dbReference>
<sequence length="273" mass="31718">MNNPQIKNTIERLQNADVLYRRIVALSENYFENDDIGEMESFKREAELLLQGVSGNDTVIGIFNHHTYCPVLEVGAKEFWGNLPEVPQQERMRQLLGLLEKQYSSFTTDSVKWFTETLTAIPFEQRINLQIFHCGIRYRLLNDKPICLFSKGLPLHYDEKRNFSFTFNYVQNVAHLLKKDFPYYWVRVSHGANSEFVHVLHSQNNEYTHKDLLSTREKQILQLIADDYDTKEIAEQLFISATTVGHHRSNMIEKIGARDSTALVQIAKMAGMI</sequence>
<evidence type="ECO:0000259" key="4">
    <source>
        <dbReference type="PROSITE" id="PS50043"/>
    </source>
</evidence>
<dbReference type="EMBL" id="WHPF01000010">
    <property type="protein sequence ID" value="NNV56631.1"/>
    <property type="molecule type" value="Genomic_DNA"/>
</dbReference>
<gene>
    <name evidence="5" type="ORF">GD597_14255</name>
</gene>
<name>A0A8J8JXS7_9BACT</name>
<dbReference type="CDD" id="cd06170">
    <property type="entry name" value="LuxR_C_like"/>
    <property type="match status" value="1"/>
</dbReference>
<evidence type="ECO:0000256" key="2">
    <source>
        <dbReference type="ARBA" id="ARBA00023125"/>
    </source>
</evidence>
<evidence type="ECO:0000313" key="6">
    <source>
        <dbReference type="Proteomes" id="UP000598971"/>
    </source>
</evidence>
<feature type="domain" description="HTH luxR-type" evidence="4">
    <location>
        <begin position="206"/>
        <end position="271"/>
    </location>
</feature>
<dbReference type="SUPFAM" id="SSF46894">
    <property type="entry name" value="C-terminal effector domain of the bipartite response regulators"/>
    <property type="match status" value="1"/>
</dbReference>
<dbReference type="SMART" id="SM00421">
    <property type="entry name" value="HTH_LUXR"/>
    <property type="match status" value="1"/>
</dbReference>
<dbReference type="InterPro" id="IPR000792">
    <property type="entry name" value="Tscrpt_reg_LuxR_C"/>
</dbReference>
<accession>A0A8J8JXS7</accession>
<keyword evidence="2" id="KW-0238">DNA-binding</keyword>
<dbReference type="PRINTS" id="PR00038">
    <property type="entry name" value="HTHLUXR"/>
</dbReference>
<dbReference type="InterPro" id="IPR016032">
    <property type="entry name" value="Sig_transdc_resp-reg_C-effctor"/>
</dbReference>
<dbReference type="InterPro" id="IPR036388">
    <property type="entry name" value="WH-like_DNA-bd_sf"/>
</dbReference>
<keyword evidence="6" id="KW-1185">Reference proteome</keyword>
<keyword evidence="3" id="KW-0804">Transcription</keyword>
<dbReference type="Pfam" id="PF00196">
    <property type="entry name" value="GerE"/>
    <property type="match status" value="1"/>
</dbReference>
<protein>
    <recommendedName>
        <fullName evidence="4">HTH luxR-type domain-containing protein</fullName>
    </recommendedName>
</protein>
<dbReference type="PROSITE" id="PS50043">
    <property type="entry name" value="HTH_LUXR_2"/>
    <property type="match status" value="1"/>
</dbReference>
<evidence type="ECO:0000313" key="5">
    <source>
        <dbReference type="EMBL" id="NNV56631.1"/>
    </source>
</evidence>